<feature type="region of interest" description="Disordered" evidence="7">
    <location>
        <begin position="405"/>
        <end position="539"/>
    </location>
</feature>
<evidence type="ECO:0000256" key="6">
    <source>
        <dbReference type="RuleBase" id="RU000492"/>
    </source>
</evidence>
<feature type="domain" description="Helicase ATP-binding" evidence="8">
    <location>
        <begin position="35"/>
        <end position="207"/>
    </location>
</feature>
<dbReference type="GO" id="GO:0005829">
    <property type="term" value="C:cytosol"/>
    <property type="evidence" value="ECO:0007669"/>
    <property type="project" value="TreeGrafter"/>
</dbReference>
<dbReference type="InterPro" id="IPR000629">
    <property type="entry name" value="RNA-helicase_DEAD-box_CS"/>
</dbReference>
<keyword evidence="2 6" id="KW-0378">Hydrolase</keyword>
<evidence type="ECO:0000256" key="7">
    <source>
        <dbReference type="SAM" id="MobiDB-lite"/>
    </source>
</evidence>
<dbReference type="GO" id="GO:0003724">
    <property type="term" value="F:RNA helicase activity"/>
    <property type="evidence" value="ECO:0007669"/>
    <property type="project" value="InterPro"/>
</dbReference>
<feature type="short sequence motif" description="Q motif" evidence="5">
    <location>
        <begin position="4"/>
        <end position="32"/>
    </location>
</feature>
<dbReference type="InterPro" id="IPR001650">
    <property type="entry name" value="Helicase_C-like"/>
</dbReference>
<dbReference type="Pfam" id="PF00271">
    <property type="entry name" value="Helicase_C"/>
    <property type="match status" value="1"/>
</dbReference>
<comment type="similarity">
    <text evidence="6">Belongs to the DEAD box helicase family.</text>
</comment>
<feature type="domain" description="DEAD-box RNA helicase Q" evidence="10">
    <location>
        <begin position="4"/>
        <end position="32"/>
    </location>
</feature>
<evidence type="ECO:0000259" key="9">
    <source>
        <dbReference type="PROSITE" id="PS51194"/>
    </source>
</evidence>
<keyword evidence="4 6" id="KW-0067">ATP-binding</keyword>
<keyword evidence="3 6" id="KW-0347">Helicase</keyword>
<dbReference type="OrthoDB" id="10261904at2759"/>
<dbReference type="PROSITE" id="PS00039">
    <property type="entry name" value="DEAD_ATP_HELICASE"/>
    <property type="match status" value="1"/>
</dbReference>
<keyword evidence="12" id="KW-1185">Reference proteome</keyword>
<evidence type="ECO:0000313" key="11">
    <source>
        <dbReference type="EMBL" id="KOO29633.1"/>
    </source>
</evidence>
<proteinExistence type="inferred from homology"/>
<dbReference type="GO" id="GO:0003676">
    <property type="term" value="F:nucleic acid binding"/>
    <property type="evidence" value="ECO:0007669"/>
    <property type="project" value="InterPro"/>
</dbReference>
<dbReference type="PROSITE" id="PS51192">
    <property type="entry name" value="HELICASE_ATP_BIND_1"/>
    <property type="match status" value="1"/>
</dbReference>
<evidence type="ECO:0000256" key="4">
    <source>
        <dbReference type="ARBA" id="ARBA00022840"/>
    </source>
</evidence>
<dbReference type="CDD" id="cd17955">
    <property type="entry name" value="DEADc_DDX49"/>
    <property type="match status" value="1"/>
</dbReference>
<dbReference type="PANTHER" id="PTHR47959:SF24">
    <property type="entry name" value="ATP-DEPENDENT RNA HELICASE"/>
    <property type="match status" value="1"/>
</dbReference>
<evidence type="ECO:0000313" key="12">
    <source>
        <dbReference type="Proteomes" id="UP000037460"/>
    </source>
</evidence>
<dbReference type="AlphaFoldDB" id="A0A0M0JU32"/>
<dbReference type="PROSITE" id="PS51195">
    <property type="entry name" value="Q_MOTIF"/>
    <property type="match status" value="1"/>
</dbReference>
<accession>A0A0M0JU32</accession>
<protein>
    <submittedName>
        <fullName evidence="11">Putative ATP-dependent RNA helicase ddx49</fullName>
    </submittedName>
</protein>
<dbReference type="InterPro" id="IPR014001">
    <property type="entry name" value="Helicase_ATP-bd"/>
</dbReference>
<evidence type="ECO:0000256" key="3">
    <source>
        <dbReference type="ARBA" id="ARBA00022806"/>
    </source>
</evidence>
<dbReference type="InterPro" id="IPR027417">
    <property type="entry name" value="P-loop_NTPase"/>
</dbReference>
<dbReference type="GO" id="GO:0016787">
    <property type="term" value="F:hydrolase activity"/>
    <property type="evidence" value="ECO:0007669"/>
    <property type="project" value="UniProtKB-KW"/>
</dbReference>
<dbReference type="Pfam" id="PF00270">
    <property type="entry name" value="DEAD"/>
    <property type="match status" value="1"/>
</dbReference>
<dbReference type="SMART" id="SM00487">
    <property type="entry name" value="DEXDc"/>
    <property type="match status" value="1"/>
</dbReference>
<organism evidence="11 12">
    <name type="scientific">Chrysochromulina tobinii</name>
    <dbReference type="NCBI Taxonomy" id="1460289"/>
    <lineage>
        <taxon>Eukaryota</taxon>
        <taxon>Haptista</taxon>
        <taxon>Haptophyta</taxon>
        <taxon>Prymnesiophyceae</taxon>
        <taxon>Prymnesiales</taxon>
        <taxon>Chrysochromulinaceae</taxon>
        <taxon>Chrysochromulina</taxon>
    </lineage>
</organism>
<evidence type="ECO:0000259" key="8">
    <source>
        <dbReference type="PROSITE" id="PS51192"/>
    </source>
</evidence>
<dbReference type="CDD" id="cd18787">
    <property type="entry name" value="SF2_C_DEAD"/>
    <property type="match status" value="1"/>
</dbReference>
<comment type="caution">
    <text evidence="11">The sequence shown here is derived from an EMBL/GenBank/DDBJ whole genome shotgun (WGS) entry which is preliminary data.</text>
</comment>
<evidence type="ECO:0000259" key="10">
    <source>
        <dbReference type="PROSITE" id="PS51195"/>
    </source>
</evidence>
<dbReference type="InterPro" id="IPR014014">
    <property type="entry name" value="RNA_helicase_DEAD_Q_motif"/>
</dbReference>
<dbReference type="PANTHER" id="PTHR47959">
    <property type="entry name" value="ATP-DEPENDENT RNA HELICASE RHLE-RELATED"/>
    <property type="match status" value="1"/>
</dbReference>
<evidence type="ECO:0000256" key="2">
    <source>
        <dbReference type="ARBA" id="ARBA00022801"/>
    </source>
</evidence>
<dbReference type="Gene3D" id="3.40.50.300">
    <property type="entry name" value="P-loop containing nucleotide triphosphate hydrolases"/>
    <property type="match status" value="2"/>
</dbReference>
<gene>
    <name evidence="11" type="ORF">Ctob_006348</name>
</gene>
<dbReference type="SMART" id="SM00490">
    <property type="entry name" value="HELICc"/>
    <property type="match status" value="1"/>
</dbReference>
<sequence length="539" mass="57692">MSSAAWASLGLSPWLGETCIEMGLKRPTPIQEACIPPALQGQDVLGSAETGSGKTAAFALPILQALSEDPYGVFAVVLSPARELAAQIADQFSALGTRMSVRVSLIVGGVDMMRQALELSKRPHIVIGTPGRLADHLRSSGSAAVMRNARFLVIDEADRLLELGFADDLGAIISQMPARRQTLLFSATMSGALQRLQRLALTSPHVADLAPSERVPAALALDYVFVPSNVRDLYLVHLVRRFRDKGETIIIFTSTCRACEMLACTLRALAIDCAPLHSQQAQAKRLAAIGRFKQGTLAILVATDVAARGIDIPQVGVVINHNVPAMPRDFVHRCGRTARAGRVGCALTIVSQYDVEVLLAIEAHIGRKLASLDNVEESEVLSALNEVASARRTAVLELTENGFLEREKERKKRRKEDRLQDEQEGDEEGELEGVDAPEGARGSEERDPEQAATEDERGGGGHDHRRVAPASAKGQMIGAATLGKGASADQRKLPRPSSNRTAENGLGEVAWIDDTGSIGGSGGKSKKRKKELLGATRPG</sequence>
<feature type="compositionally biased region" description="Basic and acidic residues" evidence="7">
    <location>
        <begin position="441"/>
        <end position="462"/>
    </location>
</feature>
<name>A0A0M0JU32_9EUKA</name>
<reference evidence="12" key="1">
    <citation type="journal article" date="2015" name="PLoS Genet.">
        <title>Genome Sequence and Transcriptome Analyses of Chrysochromulina tobin: Metabolic Tools for Enhanced Algal Fitness in the Prominent Order Prymnesiales (Haptophyceae).</title>
        <authorList>
            <person name="Hovde B.T."/>
            <person name="Deodato C.R."/>
            <person name="Hunsperger H.M."/>
            <person name="Ryken S.A."/>
            <person name="Yost W."/>
            <person name="Jha R.K."/>
            <person name="Patterson J."/>
            <person name="Monnat R.J. Jr."/>
            <person name="Barlow S.B."/>
            <person name="Starkenburg S.R."/>
            <person name="Cattolico R.A."/>
        </authorList>
    </citation>
    <scope>NUCLEOTIDE SEQUENCE</scope>
    <source>
        <strain evidence="12">CCMP291</strain>
    </source>
</reference>
<evidence type="ECO:0000256" key="5">
    <source>
        <dbReference type="PROSITE-ProRule" id="PRU00552"/>
    </source>
</evidence>
<dbReference type="InterPro" id="IPR011545">
    <property type="entry name" value="DEAD/DEAH_box_helicase_dom"/>
</dbReference>
<evidence type="ECO:0000256" key="1">
    <source>
        <dbReference type="ARBA" id="ARBA00022741"/>
    </source>
</evidence>
<dbReference type="GO" id="GO:0005524">
    <property type="term" value="F:ATP binding"/>
    <property type="evidence" value="ECO:0007669"/>
    <property type="project" value="UniProtKB-KW"/>
</dbReference>
<dbReference type="EMBL" id="JWZX01002385">
    <property type="protein sequence ID" value="KOO29633.1"/>
    <property type="molecule type" value="Genomic_DNA"/>
</dbReference>
<dbReference type="SUPFAM" id="SSF52540">
    <property type="entry name" value="P-loop containing nucleoside triphosphate hydrolases"/>
    <property type="match status" value="1"/>
</dbReference>
<keyword evidence="1 6" id="KW-0547">Nucleotide-binding</keyword>
<feature type="domain" description="Helicase C-terminal" evidence="9">
    <location>
        <begin position="234"/>
        <end position="380"/>
    </location>
</feature>
<feature type="compositionally biased region" description="Acidic residues" evidence="7">
    <location>
        <begin position="422"/>
        <end position="435"/>
    </location>
</feature>
<dbReference type="Proteomes" id="UP000037460">
    <property type="component" value="Unassembled WGS sequence"/>
</dbReference>
<dbReference type="InterPro" id="IPR050079">
    <property type="entry name" value="DEAD_box_RNA_helicase"/>
</dbReference>
<dbReference type="PROSITE" id="PS51194">
    <property type="entry name" value="HELICASE_CTER"/>
    <property type="match status" value="1"/>
</dbReference>